<dbReference type="InterPro" id="IPR029000">
    <property type="entry name" value="Cyclophilin-like_dom_sf"/>
</dbReference>
<protein>
    <recommendedName>
        <fullName evidence="4">Peptidyl-prolyl cis-trans isomerase</fullName>
        <shortName evidence="4">PPIase</shortName>
        <ecNumber evidence="4">5.2.1.8</ecNumber>
    </recommendedName>
</protein>
<dbReference type="GO" id="GO:0006457">
    <property type="term" value="P:protein folding"/>
    <property type="evidence" value="ECO:0007669"/>
    <property type="project" value="InterPro"/>
</dbReference>
<name>A0A7W6EH49_9HYPH</name>
<sequence length="203" mass="21306">MRRLILAAGIAASLACAFSLPATARSQSSAPAVEQPLVVAQAAQLDPKDVVLLDTPHGRVTIGLRPDLAPKHAERIRTLASRGFYDNVPFHRVIPGFMAQTGDPTGTGTGSSDLPNLPAEFSSAPFKRGTVGMARAGSPNSANSQFFICFDDAPFLEGQYTVIGEVISGMEAVDKIKAGSQANNGTVSNPDKIVRMRLASDGK</sequence>
<dbReference type="Gene3D" id="2.40.100.10">
    <property type="entry name" value="Cyclophilin-like"/>
    <property type="match status" value="1"/>
</dbReference>
<proteinExistence type="inferred from homology"/>
<comment type="similarity">
    <text evidence="1 4">Belongs to the cyclophilin-type PPIase family.</text>
</comment>
<evidence type="ECO:0000313" key="7">
    <source>
        <dbReference type="Proteomes" id="UP000537592"/>
    </source>
</evidence>
<comment type="caution">
    <text evidence="6">The sequence shown here is derived from an EMBL/GenBank/DDBJ whole genome shotgun (WGS) entry which is preliminary data.</text>
</comment>
<keyword evidence="4" id="KW-0732">Signal</keyword>
<dbReference type="RefSeq" id="WP_183751670.1">
    <property type="nucleotide sequence ID" value="NZ_JACICC010000003.1"/>
</dbReference>
<evidence type="ECO:0000256" key="3">
    <source>
        <dbReference type="ARBA" id="ARBA00023235"/>
    </source>
</evidence>
<dbReference type="GO" id="GO:0003755">
    <property type="term" value="F:peptidyl-prolyl cis-trans isomerase activity"/>
    <property type="evidence" value="ECO:0007669"/>
    <property type="project" value="UniProtKB-UniRule"/>
</dbReference>
<dbReference type="PROSITE" id="PS00170">
    <property type="entry name" value="CSA_PPIASE_1"/>
    <property type="match status" value="1"/>
</dbReference>
<dbReference type="InterPro" id="IPR020892">
    <property type="entry name" value="Cyclophilin-type_PPIase_CS"/>
</dbReference>
<dbReference type="InterPro" id="IPR044666">
    <property type="entry name" value="Cyclophilin_A-like"/>
</dbReference>
<accession>A0A7W6EH49</accession>
<dbReference type="AlphaFoldDB" id="A0A7W6EH49"/>
<dbReference type="Proteomes" id="UP000537592">
    <property type="component" value="Unassembled WGS sequence"/>
</dbReference>
<dbReference type="InterPro" id="IPR002130">
    <property type="entry name" value="Cyclophilin-type_PPIase_dom"/>
</dbReference>
<evidence type="ECO:0000256" key="2">
    <source>
        <dbReference type="ARBA" id="ARBA00023110"/>
    </source>
</evidence>
<dbReference type="EC" id="5.2.1.8" evidence="4"/>
<evidence type="ECO:0000256" key="1">
    <source>
        <dbReference type="ARBA" id="ARBA00007365"/>
    </source>
</evidence>
<comment type="function">
    <text evidence="4">PPIases accelerate the folding of proteins. It catalyzes the cis-trans isomerization of proline imidic peptide bonds in oligopeptides.</text>
</comment>
<feature type="domain" description="PPIase cyclophilin-type" evidence="5">
    <location>
        <begin position="49"/>
        <end position="201"/>
    </location>
</feature>
<keyword evidence="2 4" id="KW-0697">Rotamase</keyword>
<keyword evidence="3 4" id="KW-0413">Isomerase</keyword>
<comment type="catalytic activity">
    <reaction evidence="4">
        <text>[protein]-peptidylproline (omega=180) = [protein]-peptidylproline (omega=0)</text>
        <dbReference type="Rhea" id="RHEA:16237"/>
        <dbReference type="Rhea" id="RHEA-COMP:10747"/>
        <dbReference type="Rhea" id="RHEA-COMP:10748"/>
        <dbReference type="ChEBI" id="CHEBI:83833"/>
        <dbReference type="ChEBI" id="CHEBI:83834"/>
        <dbReference type="EC" id="5.2.1.8"/>
    </reaction>
</comment>
<dbReference type="PROSITE" id="PS50072">
    <property type="entry name" value="CSA_PPIASE_2"/>
    <property type="match status" value="1"/>
</dbReference>
<evidence type="ECO:0000259" key="5">
    <source>
        <dbReference type="PROSITE" id="PS50072"/>
    </source>
</evidence>
<evidence type="ECO:0000256" key="4">
    <source>
        <dbReference type="RuleBase" id="RU363019"/>
    </source>
</evidence>
<reference evidence="6 7" key="1">
    <citation type="submission" date="2020-08" db="EMBL/GenBank/DDBJ databases">
        <title>Genomic Encyclopedia of Type Strains, Phase IV (KMG-IV): sequencing the most valuable type-strain genomes for metagenomic binning, comparative biology and taxonomic classification.</title>
        <authorList>
            <person name="Goeker M."/>
        </authorList>
    </citation>
    <scope>NUCLEOTIDE SEQUENCE [LARGE SCALE GENOMIC DNA]</scope>
    <source>
        <strain evidence="6 7">DSM 28760</strain>
    </source>
</reference>
<dbReference type="PANTHER" id="PTHR45625:SF4">
    <property type="entry name" value="PEPTIDYLPROLYL ISOMERASE DOMAIN AND WD REPEAT-CONTAINING PROTEIN 1"/>
    <property type="match status" value="1"/>
</dbReference>
<dbReference type="PRINTS" id="PR00153">
    <property type="entry name" value="CSAPPISMRASE"/>
</dbReference>
<dbReference type="SUPFAM" id="SSF50891">
    <property type="entry name" value="Cyclophilin-like"/>
    <property type="match status" value="1"/>
</dbReference>
<dbReference type="PROSITE" id="PS51257">
    <property type="entry name" value="PROKAR_LIPOPROTEIN"/>
    <property type="match status" value="1"/>
</dbReference>
<dbReference type="Pfam" id="PF00160">
    <property type="entry name" value="Pro_isomerase"/>
    <property type="match status" value="1"/>
</dbReference>
<organism evidence="6 7">
    <name type="scientific">Pseudochelatococcus contaminans</name>
    <dbReference type="NCBI Taxonomy" id="1538103"/>
    <lineage>
        <taxon>Bacteria</taxon>
        <taxon>Pseudomonadati</taxon>
        <taxon>Pseudomonadota</taxon>
        <taxon>Alphaproteobacteria</taxon>
        <taxon>Hyphomicrobiales</taxon>
        <taxon>Chelatococcaceae</taxon>
        <taxon>Pseudochelatococcus</taxon>
    </lineage>
</organism>
<feature type="chain" id="PRO_5031590348" description="Peptidyl-prolyl cis-trans isomerase" evidence="4">
    <location>
        <begin position="25"/>
        <end position="203"/>
    </location>
</feature>
<keyword evidence="7" id="KW-1185">Reference proteome</keyword>
<feature type="signal peptide" evidence="4">
    <location>
        <begin position="1"/>
        <end position="24"/>
    </location>
</feature>
<dbReference type="CDD" id="cd00317">
    <property type="entry name" value="cyclophilin"/>
    <property type="match status" value="1"/>
</dbReference>
<evidence type="ECO:0000313" key="6">
    <source>
        <dbReference type="EMBL" id="MBB3809512.1"/>
    </source>
</evidence>
<gene>
    <name evidence="6" type="ORF">FHS81_001594</name>
</gene>
<dbReference type="EMBL" id="JACICC010000003">
    <property type="protein sequence ID" value="MBB3809512.1"/>
    <property type="molecule type" value="Genomic_DNA"/>
</dbReference>
<dbReference type="PANTHER" id="PTHR45625">
    <property type="entry name" value="PEPTIDYL-PROLYL CIS-TRANS ISOMERASE-RELATED"/>
    <property type="match status" value="1"/>
</dbReference>